<feature type="compositionally biased region" description="Polar residues" evidence="1">
    <location>
        <begin position="109"/>
        <end position="122"/>
    </location>
</feature>
<proteinExistence type="predicted"/>
<dbReference type="AlphaFoldDB" id="A0A6G1G058"/>
<dbReference type="GO" id="GO:0000500">
    <property type="term" value="C:RNA polymerase I upstream activating factor complex"/>
    <property type="evidence" value="ECO:0007669"/>
    <property type="project" value="InterPro"/>
</dbReference>
<evidence type="ECO:0008006" key="5">
    <source>
        <dbReference type="Google" id="ProtNLM"/>
    </source>
</evidence>
<evidence type="ECO:0000256" key="1">
    <source>
        <dbReference type="SAM" id="MobiDB-lite"/>
    </source>
</evidence>
<feature type="region of interest" description="Disordered" evidence="1">
    <location>
        <begin position="776"/>
        <end position="841"/>
    </location>
</feature>
<feature type="compositionally biased region" description="Basic residues" evidence="1">
    <location>
        <begin position="736"/>
        <end position="748"/>
    </location>
</feature>
<feature type="compositionally biased region" description="Basic and acidic residues" evidence="1">
    <location>
        <begin position="354"/>
        <end position="373"/>
    </location>
</feature>
<feature type="compositionally biased region" description="Polar residues" evidence="1">
    <location>
        <begin position="990"/>
        <end position="1000"/>
    </location>
</feature>
<dbReference type="GO" id="GO:0006361">
    <property type="term" value="P:transcription initiation at RNA polymerase I promoter"/>
    <property type="evidence" value="ECO:0007669"/>
    <property type="project" value="TreeGrafter"/>
</dbReference>
<feature type="compositionally biased region" description="Basic and acidic residues" evidence="1">
    <location>
        <begin position="306"/>
        <end position="327"/>
    </location>
</feature>
<evidence type="ECO:0000313" key="2">
    <source>
        <dbReference type="EMBL" id="KAF1811497.1"/>
    </source>
</evidence>
<feature type="region of interest" description="Disordered" evidence="1">
    <location>
        <begin position="239"/>
        <end position="373"/>
    </location>
</feature>
<evidence type="ECO:0000313" key="3">
    <source>
        <dbReference type="Proteomes" id="UP000504638"/>
    </source>
</evidence>
<protein>
    <recommendedName>
        <fullName evidence="5">Myb-like domain-containing protein</fullName>
    </recommendedName>
</protein>
<reference evidence="2 4" key="1">
    <citation type="submission" date="2020-01" db="EMBL/GenBank/DDBJ databases">
        <authorList>
            <consortium name="DOE Joint Genome Institute"/>
            <person name="Haridas S."/>
            <person name="Albert R."/>
            <person name="Binder M."/>
            <person name="Bloem J."/>
            <person name="Labutti K."/>
            <person name="Salamov A."/>
            <person name="Andreopoulos B."/>
            <person name="Baker S.E."/>
            <person name="Barry K."/>
            <person name="Bills G."/>
            <person name="Bluhm B.H."/>
            <person name="Cannon C."/>
            <person name="Castanera R."/>
            <person name="Culley D.E."/>
            <person name="Daum C."/>
            <person name="Ezra D."/>
            <person name="Gonzalez J.B."/>
            <person name="Henrissat B."/>
            <person name="Kuo A."/>
            <person name="Liang C."/>
            <person name="Lipzen A."/>
            <person name="Lutzoni F."/>
            <person name="Magnuson J."/>
            <person name="Mondo S."/>
            <person name="Nolan M."/>
            <person name="Ohm R."/>
            <person name="Pangilinan J."/>
            <person name="Park H.-J."/>
            <person name="Ramirez L."/>
            <person name="Alfaro M."/>
            <person name="Sun H."/>
            <person name="Tritt A."/>
            <person name="Yoshinaga Y."/>
            <person name="Zwiers L.-H."/>
            <person name="Turgeon B.G."/>
            <person name="Goodwin S.B."/>
            <person name="Spatafora J.W."/>
            <person name="Crous P.W."/>
            <person name="Grigoriev I.V."/>
        </authorList>
    </citation>
    <scope>NUCLEOTIDE SEQUENCE</scope>
    <source>
        <strain evidence="2 4">CBS 781.70</strain>
    </source>
</reference>
<feature type="compositionally biased region" description="Low complexity" evidence="1">
    <location>
        <begin position="1"/>
        <end position="15"/>
    </location>
</feature>
<feature type="region of interest" description="Disordered" evidence="1">
    <location>
        <begin position="1"/>
        <end position="25"/>
    </location>
</feature>
<dbReference type="OrthoDB" id="2240312at2759"/>
<evidence type="ECO:0000313" key="4">
    <source>
        <dbReference type="RefSeq" id="XP_033533128.1"/>
    </source>
</evidence>
<dbReference type="Proteomes" id="UP000504638">
    <property type="component" value="Unplaced"/>
</dbReference>
<dbReference type="PANTHER" id="PTHR28079">
    <property type="entry name" value="RNA POLYMERASE I-SPECIFIC TRANSCRIPTION INITIATION FACTOR RRN5"/>
    <property type="match status" value="1"/>
</dbReference>
<sequence>MSSEGHSEASAGSSEPGLPRAKFSNHLYHDTEEKFPLLSSASRIRSPGLAAWKESPQSPGQQDVIYDTYVSLAPAHKSSLPGRKRRIPSSHLAREPLSSPLKRRKTAPPATNSDSAQWNSESLLGDEDNRPSSARYADDEQSPSPSRPLSTYKRRIRLLPSKGYYSDQYRHLLNQEITRAANPFADFDIRGLKPSRIGATTWSAAEKAAFFKALELKGRRNLPEIVKIVNLVKQQQDFEEYSDSDSTTPPSESNGQRVPPQNISLNVRDESTGGQDDYASGQSTDEHSTHPDIGLNNTGKGKRKERSREGDGSNVDGRDSELGDTIKDGGNQRGIEKDRSRLNSWVHQLQQHTGTEKDANQGNETRTDEEHSYDADTEGYWATYPATDVSSSDESWKLYNDGVGEATGKNPFECESYAQFLESWLRTVHVDPLADDLKPLWEEVDDILLPYRDLPAAFEMNGIAEDALDRAAESLQVRVWHKERKDEIKKYGDVAVLTSDIAAEIEGLMPSENARMRAEMNEEEVGEDGVLGAASWARGEYWLPQTLEQAKSYAQEGRTLLDKIPAARVLNLQRFLELSRNVFMNPRREIEICNWREVAQGDEEPSILYSAFEDFSRVVLMITKRVVQAAIYRARERIAQFRPADTKSYKPCIRKEDVWDALDLVGMDAKRDWQDKYRNKYWLNLPRRCGLVVYWRTADMHSKSLSKPLTDDQVAVALRSTRKRIPDPRLDYRNQLPKKKRRSSRVRRRDTPDHYTEFIVPGTIQRLHDLYPDENDVRVHPAAPSGAPPAPQYGFSGPPFLPGDPDPDTMSDIEETHASEPSDMNSDTQANIHDNEESHREQQHLLELLQIRPELHPSPQEFHPPSEPIITEKTEEDFRLDDWYHRTAYKAEWERRWRGRRLGSTSDTGPSVHERDTSEERGLRRRNKAAELSSAPSTPSGWARSASSTVVTPRRRRRRVSTSVTEERVLPSIEQGSGDLNSDSDESMLEATSQVVTPRSLSRRGARERATSAISSTYEAYPEDDSNPSGSGDDFIDD</sequence>
<feature type="region of interest" description="Disordered" evidence="1">
    <location>
        <begin position="75"/>
        <end position="152"/>
    </location>
</feature>
<feature type="compositionally biased region" description="Polar residues" evidence="1">
    <location>
        <begin position="342"/>
        <end position="353"/>
    </location>
</feature>
<dbReference type="InterPro" id="IPR039601">
    <property type="entry name" value="Rrn5"/>
</dbReference>
<dbReference type="GO" id="GO:0001181">
    <property type="term" value="F:RNA polymerase I general transcription initiation factor activity"/>
    <property type="evidence" value="ECO:0007669"/>
    <property type="project" value="TreeGrafter"/>
</dbReference>
<organism evidence="2">
    <name type="scientific">Eremomyces bilateralis CBS 781.70</name>
    <dbReference type="NCBI Taxonomy" id="1392243"/>
    <lineage>
        <taxon>Eukaryota</taxon>
        <taxon>Fungi</taxon>
        <taxon>Dikarya</taxon>
        <taxon>Ascomycota</taxon>
        <taxon>Pezizomycotina</taxon>
        <taxon>Dothideomycetes</taxon>
        <taxon>Dothideomycetes incertae sedis</taxon>
        <taxon>Eremomycetales</taxon>
        <taxon>Eremomycetaceae</taxon>
        <taxon>Eremomyces</taxon>
    </lineage>
</organism>
<dbReference type="EMBL" id="ML975161">
    <property type="protein sequence ID" value="KAF1811497.1"/>
    <property type="molecule type" value="Genomic_DNA"/>
</dbReference>
<gene>
    <name evidence="2 4" type="ORF">P152DRAFT_515049</name>
</gene>
<dbReference type="PANTHER" id="PTHR28079:SF1">
    <property type="entry name" value="RNA POLYMERASE I-SPECIFIC TRANSCRIPTION INITIATION FACTOR RRN5"/>
    <property type="match status" value="1"/>
</dbReference>
<dbReference type="RefSeq" id="XP_033533128.1">
    <property type="nucleotide sequence ID" value="XM_033682884.1"/>
</dbReference>
<reference evidence="4" key="2">
    <citation type="submission" date="2020-04" db="EMBL/GenBank/DDBJ databases">
        <authorList>
            <consortium name="NCBI Genome Project"/>
        </authorList>
    </citation>
    <scope>NUCLEOTIDE SEQUENCE</scope>
    <source>
        <strain evidence="4">CBS 781.70</strain>
    </source>
</reference>
<feature type="compositionally biased region" description="Polar residues" evidence="1">
    <location>
        <begin position="254"/>
        <end position="265"/>
    </location>
</feature>
<name>A0A6G1G058_9PEZI</name>
<dbReference type="GeneID" id="54423454"/>
<feature type="region of interest" description="Disordered" evidence="1">
    <location>
        <begin position="895"/>
        <end position="1038"/>
    </location>
</feature>
<feature type="region of interest" description="Disordered" evidence="1">
    <location>
        <begin position="726"/>
        <end position="754"/>
    </location>
</feature>
<dbReference type="GO" id="GO:0042790">
    <property type="term" value="P:nucleolar large rRNA transcription by RNA polymerase I"/>
    <property type="evidence" value="ECO:0007669"/>
    <property type="project" value="InterPro"/>
</dbReference>
<dbReference type="GO" id="GO:0000182">
    <property type="term" value="F:rDNA binding"/>
    <property type="evidence" value="ECO:0007669"/>
    <property type="project" value="TreeGrafter"/>
</dbReference>
<accession>A0A6G1G058</accession>
<keyword evidence="3" id="KW-1185">Reference proteome</keyword>
<reference evidence="4" key="3">
    <citation type="submission" date="2025-04" db="UniProtKB">
        <authorList>
            <consortium name="RefSeq"/>
        </authorList>
    </citation>
    <scope>IDENTIFICATION</scope>
    <source>
        <strain evidence="4">CBS 781.70</strain>
    </source>
</reference>
<feature type="compositionally biased region" description="Polar residues" evidence="1">
    <location>
        <begin position="822"/>
        <end position="832"/>
    </location>
</feature>
<feature type="compositionally biased region" description="Low complexity" evidence="1">
    <location>
        <begin position="244"/>
        <end position="253"/>
    </location>
</feature>
<feature type="compositionally biased region" description="Basic and acidic residues" evidence="1">
    <location>
        <begin position="912"/>
        <end position="922"/>
    </location>
</feature>